<evidence type="ECO:0000313" key="4">
    <source>
        <dbReference type="Proteomes" id="UP001497516"/>
    </source>
</evidence>
<name>A0AAV2DHI1_9ROSI</name>
<feature type="signal peptide" evidence="1">
    <location>
        <begin position="1"/>
        <end position="23"/>
    </location>
</feature>
<protein>
    <recommendedName>
        <fullName evidence="2">LysM domain-containing protein</fullName>
    </recommendedName>
</protein>
<keyword evidence="4" id="KW-1185">Reference proteome</keyword>
<dbReference type="CDD" id="cd00118">
    <property type="entry name" value="LysM"/>
    <property type="match status" value="2"/>
</dbReference>
<evidence type="ECO:0000256" key="1">
    <source>
        <dbReference type="SAM" id="SignalP"/>
    </source>
</evidence>
<dbReference type="Gene3D" id="3.10.350.10">
    <property type="entry name" value="LysM domain"/>
    <property type="match status" value="2"/>
</dbReference>
<dbReference type="Proteomes" id="UP001497516">
    <property type="component" value="Chromosome 2"/>
</dbReference>
<dbReference type="EMBL" id="OZ034815">
    <property type="protein sequence ID" value="CAL1372945.1"/>
    <property type="molecule type" value="Genomic_DNA"/>
</dbReference>
<dbReference type="PROSITE" id="PS51782">
    <property type="entry name" value="LYSM"/>
    <property type="match status" value="2"/>
</dbReference>
<dbReference type="InterPro" id="IPR018392">
    <property type="entry name" value="LysM"/>
</dbReference>
<dbReference type="PANTHER" id="PTHR33734:SF11">
    <property type="entry name" value="LYSM DOMAIN-CONTAINING GPI-ANCHORED PROTEIN 2"/>
    <property type="match status" value="1"/>
</dbReference>
<feature type="domain" description="LysM" evidence="2">
    <location>
        <begin position="169"/>
        <end position="213"/>
    </location>
</feature>
<dbReference type="SUPFAM" id="SSF54106">
    <property type="entry name" value="LysM domain"/>
    <property type="match status" value="1"/>
</dbReference>
<sequence>MDCCSLPPLVFLIISTFPLYASAFKCGSSPVKCQALIDHITPESTTFVEVQTLFAVRNLRTLLGANNLPRSTPPDQKLPAKQTLKIPFPCLCHSGAGISNKRPVYTVKQGDYDGLKGIAEKVFSGAVTDAAISAANGISGKDPVKVGQNLSIPLPCSCDDVEGMKVVHYGHLAESWSSLEAIADRYGVSVPILMEINGLKDGSSIRGGQLIDVPIRACNSSIRSDSIDSQLLVANGTYAFTAHNCVQCKCDSANNWTLQCQPSGVRPSDWSTCPAMQCGEGNDAVLLGNSSASACGGATCAYGGFSSNQTIFTTFDGTCSGSPSPAPGSGSSNGGEIVPKNSNMVLLSLVHLIVLYLFCIGG</sequence>
<organism evidence="3 4">
    <name type="scientific">Linum trigynum</name>
    <dbReference type="NCBI Taxonomy" id="586398"/>
    <lineage>
        <taxon>Eukaryota</taxon>
        <taxon>Viridiplantae</taxon>
        <taxon>Streptophyta</taxon>
        <taxon>Embryophyta</taxon>
        <taxon>Tracheophyta</taxon>
        <taxon>Spermatophyta</taxon>
        <taxon>Magnoliopsida</taxon>
        <taxon>eudicotyledons</taxon>
        <taxon>Gunneridae</taxon>
        <taxon>Pentapetalae</taxon>
        <taxon>rosids</taxon>
        <taxon>fabids</taxon>
        <taxon>Malpighiales</taxon>
        <taxon>Linaceae</taxon>
        <taxon>Linum</taxon>
    </lineage>
</organism>
<dbReference type="Pfam" id="PF01476">
    <property type="entry name" value="LysM"/>
    <property type="match status" value="2"/>
</dbReference>
<feature type="domain" description="LysM" evidence="2">
    <location>
        <begin position="103"/>
        <end position="152"/>
    </location>
</feature>
<evidence type="ECO:0000313" key="3">
    <source>
        <dbReference type="EMBL" id="CAL1372945.1"/>
    </source>
</evidence>
<dbReference type="PANTHER" id="PTHR33734">
    <property type="entry name" value="LYSM DOMAIN-CONTAINING GPI-ANCHORED PROTEIN 2"/>
    <property type="match status" value="1"/>
</dbReference>
<gene>
    <name evidence="3" type="ORF">LTRI10_LOCUS14908</name>
</gene>
<keyword evidence="1" id="KW-0732">Signal</keyword>
<reference evidence="3 4" key="1">
    <citation type="submission" date="2024-04" db="EMBL/GenBank/DDBJ databases">
        <authorList>
            <person name="Fracassetti M."/>
        </authorList>
    </citation>
    <scope>NUCLEOTIDE SEQUENCE [LARGE SCALE GENOMIC DNA]</scope>
</reference>
<dbReference type="InterPro" id="IPR036779">
    <property type="entry name" value="LysM_dom_sf"/>
</dbReference>
<evidence type="ECO:0000259" key="2">
    <source>
        <dbReference type="PROSITE" id="PS51782"/>
    </source>
</evidence>
<dbReference type="AlphaFoldDB" id="A0AAV2DHI1"/>
<proteinExistence type="predicted"/>
<dbReference type="SMART" id="SM00257">
    <property type="entry name" value="LysM"/>
    <property type="match status" value="2"/>
</dbReference>
<feature type="chain" id="PRO_5043393592" description="LysM domain-containing protein" evidence="1">
    <location>
        <begin position="24"/>
        <end position="362"/>
    </location>
</feature>
<accession>A0AAV2DHI1</accession>